<dbReference type="InterPro" id="IPR011652">
    <property type="entry name" value="MORN_2"/>
</dbReference>
<dbReference type="EMBL" id="JAQNDM010000002">
    <property type="protein sequence ID" value="MDC0709016.1"/>
    <property type="molecule type" value="Genomic_DNA"/>
</dbReference>
<comment type="caution">
    <text evidence="2">The sequence shown here is derived from an EMBL/GenBank/DDBJ whole genome shotgun (WGS) entry which is preliminary data.</text>
</comment>
<keyword evidence="1" id="KW-0732">Signal</keyword>
<keyword evidence="3" id="KW-1185">Reference proteome</keyword>
<accession>A0ABT5D5S9</accession>
<evidence type="ECO:0000313" key="3">
    <source>
        <dbReference type="Proteomes" id="UP001221838"/>
    </source>
</evidence>
<name>A0ABT5D5S9_9BACT</name>
<gene>
    <name evidence="2" type="ORF">POL68_11135</name>
</gene>
<sequence>MFSKKPSRFVIIVLAVAAAPAAFAGDTVQLNCPTGTVRKELKRESVYCAKVRADASEPRNHGPYVDLYPSGRKMAEGQYQDGFRSGHWTFWDANGAKAGETDFSRGNYHGTRTEFHANGNKKIEQQWNHGKREGLSVAYSEDGQKVAEMYFQGDRMVKEQRFENGKPVASK</sequence>
<dbReference type="Gene3D" id="3.90.930.1">
    <property type="match status" value="1"/>
</dbReference>
<evidence type="ECO:0000313" key="2">
    <source>
        <dbReference type="EMBL" id="MDC0709016.1"/>
    </source>
</evidence>
<dbReference type="Pfam" id="PF07661">
    <property type="entry name" value="MORN_2"/>
    <property type="match status" value="1"/>
</dbReference>
<proteinExistence type="predicted"/>
<reference evidence="2 3" key="1">
    <citation type="submission" date="2022-11" db="EMBL/GenBank/DDBJ databases">
        <title>Minimal conservation of predation-associated metabolite biosynthetic gene clusters underscores biosynthetic potential of Myxococcota including descriptions for ten novel species: Archangium lansinium sp. nov., Myxococcus landrumus sp. nov., Nannocystis bai.</title>
        <authorList>
            <person name="Ahearne A."/>
            <person name="Stevens C."/>
            <person name="Dowd S."/>
        </authorList>
    </citation>
    <scope>NUCLEOTIDE SEQUENCE [LARGE SCALE GENOMIC DNA]</scope>
    <source>
        <strain evidence="2 3">NCWAL01</strain>
    </source>
</reference>
<organism evidence="2 3">
    <name type="scientific">Stigmatella ashevillensis</name>
    <dbReference type="NCBI Taxonomy" id="2995309"/>
    <lineage>
        <taxon>Bacteria</taxon>
        <taxon>Pseudomonadati</taxon>
        <taxon>Myxococcota</taxon>
        <taxon>Myxococcia</taxon>
        <taxon>Myxococcales</taxon>
        <taxon>Cystobacterineae</taxon>
        <taxon>Archangiaceae</taxon>
        <taxon>Stigmatella</taxon>
    </lineage>
</organism>
<dbReference type="RefSeq" id="WP_272137220.1">
    <property type="nucleotide sequence ID" value="NZ_JAQNDM010000002.1"/>
</dbReference>
<feature type="signal peptide" evidence="1">
    <location>
        <begin position="1"/>
        <end position="24"/>
    </location>
</feature>
<protein>
    <recommendedName>
        <fullName evidence="4">MORN repeat variant</fullName>
    </recommendedName>
</protein>
<evidence type="ECO:0008006" key="4">
    <source>
        <dbReference type="Google" id="ProtNLM"/>
    </source>
</evidence>
<dbReference type="Proteomes" id="UP001221838">
    <property type="component" value="Unassembled WGS sequence"/>
</dbReference>
<evidence type="ECO:0000256" key="1">
    <source>
        <dbReference type="SAM" id="SignalP"/>
    </source>
</evidence>
<dbReference type="SUPFAM" id="SSF82185">
    <property type="entry name" value="Histone H3 K4-specific methyltransferase SET7/9 N-terminal domain"/>
    <property type="match status" value="1"/>
</dbReference>
<feature type="chain" id="PRO_5045053683" description="MORN repeat variant" evidence="1">
    <location>
        <begin position="25"/>
        <end position="171"/>
    </location>
</feature>